<keyword evidence="1" id="KW-0732">Signal</keyword>
<dbReference type="Pfam" id="PF03640">
    <property type="entry name" value="Lipoprotein_15"/>
    <property type="match status" value="2"/>
</dbReference>
<dbReference type="GeneID" id="66683836"/>
<dbReference type="PANTHER" id="PTHR39335">
    <property type="entry name" value="BLL4220 PROTEIN"/>
    <property type="match status" value="1"/>
</dbReference>
<dbReference type="GO" id="GO:0043448">
    <property type="term" value="P:alkane catabolic process"/>
    <property type="evidence" value="ECO:0007669"/>
    <property type="project" value="TreeGrafter"/>
</dbReference>
<evidence type="ECO:0000256" key="1">
    <source>
        <dbReference type="SAM" id="SignalP"/>
    </source>
</evidence>
<organism evidence="2 3">
    <name type="scientific">Rhizobium loti</name>
    <name type="common">Mesorhizobium loti</name>
    <dbReference type="NCBI Taxonomy" id="381"/>
    <lineage>
        <taxon>Bacteria</taxon>
        <taxon>Pseudomonadati</taxon>
        <taxon>Pseudomonadota</taxon>
        <taxon>Alphaproteobacteria</taxon>
        <taxon>Hyphomicrobiales</taxon>
        <taxon>Phyllobacteriaceae</taxon>
        <taxon>Mesorhizobium</taxon>
    </lineage>
</organism>
<evidence type="ECO:0008006" key="4">
    <source>
        <dbReference type="Google" id="ProtNLM"/>
    </source>
</evidence>
<evidence type="ECO:0000313" key="3">
    <source>
        <dbReference type="Proteomes" id="UP000093748"/>
    </source>
</evidence>
<dbReference type="AlphaFoldDB" id="A0A1A5HQ53"/>
<dbReference type="RefSeq" id="WP_032930422.1">
    <property type="nucleotide sequence ID" value="NZ_LZTH01000047.1"/>
</dbReference>
<name>A0A1A5HQ53_RHILI</name>
<proteinExistence type="predicted"/>
<feature type="signal peptide" evidence="1">
    <location>
        <begin position="1"/>
        <end position="20"/>
    </location>
</feature>
<evidence type="ECO:0000313" key="2">
    <source>
        <dbReference type="EMBL" id="OBP78645.1"/>
    </source>
</evidence>
<dbReference type="InterPro" id="IPR005297">
    <property type="entry name" value="Lipoprotein_repeat"/>
</dbReference>
<dbReference type="PANTHER" id="PTHR39335:SF1">
    <property type="entry name" value="BLL4220 PROTEIN"/>
    <property type="match status" value="1"/>
</dbReference>
<gene>
    <name evidence="2" type="ORF">BAE39_29960</name>
</gene>
<comment type="caution">
    <text evidence="2">The sequence shown here is derived from an EMBL/GenBank/DDBJ whole genome shotgun (WGS) entry which is preliminary data.</text>
</comment>
<reference evidence="3" key="1">
    <citation type="submission" date="2016-06" db="EMBL/GenBank/DDBJ databases">
        <title>NZP2037 Pacbio-Illumina hybrid assembly.</title>
        <authorList>
            <person name="Ramsay J.P."/>
        </authorList>
    </citation>
    <scope>NUCLEOTIDE SEQUENCE [LARGE SCALE GENOMIC DNA]</scope>
    <source>
        <strain evidence="3">R7ANS::ICEMlSym2042</strain>
    </source>
</reference>
<sequence>MKTITIGLAALLLSTAASFAADAWKKAEVNGTKIYTDAKGMTLYTYDKDAKGKTTCYDKCAANWPPLKAAAGAKADDEWSVIDRTDGTKMWAYDGKPVYTFTKDKKAGDVNGEGVAGVWHMLKAD</sequence>
<dbReference type="InterPro" id="IPR014558">
    <property type="entry name" value="UCP029720"/>
</dbReference>
<dbReference type="OrthoDB" id="9800666at2"/>
<dbReference type="PIRSF" id="PIRSF029720">
    <property type="entry name" value="UCP029720"/>
    <property type="match status" value="1"/>
</dbReference>
<accession>A0A1A5HQ53</accession>
<dbReference type="EMBL" id="LZTJ01000006">
    <property type="protein sequence ID" value="OBP78645.1"/>
    <property type="molecule type" value="Genomic_DNA"/>
</dbReference>
<protein>
    <recommendedName>
        <fullName evidence="4">Lipoprotein with Yx(FWY)xxD motif</fullName>
    </recommendedName>
</protein>
<dbReference type="Proteomes" id="UP000093748">
    <property type="component" value="Unassembled WGS sequence"/>
</dbReference>
<feature type="chain" id="PRO_5009826920" description="Lipoprotein with Yx(FWY)xxD motif" evidence="1">
    <location>
        <begin position="21"/>
        <end position="125"/>
    </location>
</feature>